<dbReference type="InterPro" id="IPR000838">
    <property type="entry name" value="RNA_pol_sigma70_ECF_CS"/>
</dbReference>
<dbReference type="PANTHER" id="PTHR43133:SF25">
    <property type="entry name" value="RNA POLYMERASE SIGMA FACTOR RFAY-RELATED"/>
    <property type="match status" value="1"/>
</dbReference>
<evidence type="ECO:0000313" key="11">
    <source>
        <dbReference type="Proteomes" id="UP000470384"/>
    </source>
</evidence>
<proteinExistence type="inferred from homology"/>
<dbReference type="Gene3D" id="1.10.10.10">
    <property type="entry name" value="Winged helix-like DNA-binding domain superfamily/Winged helix DNA-binding domain"/>
    <property type="match status" value="1"/>
</dbReference>
<dbReference type="SUPFAM" id="SSF88946">
    <property type="entry name" value="Sigma2 domain of RNA polymerase sigma factors"/>
    <property type="match status" value="1"/>
</dbReference>
<reference evidence="10 11" key="1">
    <citation type="journal article" date="2016" name="Int. J. Syst. Evol. Microbiol.">
        <title>Pyruvatibacter mobilis gen. nov., sp. nov., a marine bacterium from the culture broth of Picochlorum sp. 122.</title>
        <authorList>
            <person name="Wang G."/>
            <person name="Tang M."/>
            <person name="Wu H."/>
            <person name="Dai S."/>
            <person name="Li T."/>
            <person name="Chen C."/>
            <person name="He H."/>
            <person name="Fan J."/>
            <person name="Xiang W."/>
            <person name="Li X."/>
        </authorList>
    </citation>
    <scope>NUCLEOTIDE SEQUENCE [LARGE SCALE GENOMIC DNA]</scope>
    <source>
        <strain evidence="10 11">GYP-11</strain>
    </source>
</reference>
<sequence length="182" mass="19851">MSTFKSDLTALLPNLRAFARSLCGDGVWADDLVQEAVMRAWANQDKYQEGTNLKAWLFTILRNHFYNEVRKNKRYQDVGDGETAPENAVHESQLSSLHLKDLVRELGKLPPDQREALILTSVDGFSYDEAADICGCAVGTIKSRVARARRELEAQLDGADIGPAAAGAMSSSGPDGKLVARG</sequence>
<keyword evidence="2 6" id="KW-0805">Transcription regulation</keyword>
<dbReference type="RefSeq" id="WP_027840051.1">
    <property type="nucleotide sequence ID" value="NZ_BMHN01000001.1"/>
</dbReference>
<accession>A0A845Q9F6</accession>
<dbReference type="GO" id="GO:0003677">
    <property type="term" value="F:DNA binding"/>
    <property type="evidence" value="ECO:0007669"/>
    <property type="project" value="UniProtKB-KW"/>
</dbReference>
<dbReference type="EMBL" id="WXYQ01000005">
    <property type="protein sequence ID" value="NBG95273.1"/>
    <property type="molecule type" value="Genomic_DNA"/>
</dbReference>
<dbReference type="Proteomes" id="UP000470384">
    <property type="component" value="Unassembled WGS sequence"/>
</dbReference>
<dbReference type="SUPFAM" id="SSF88659">
    <property type="entry name" value="Sigma3 and sigma4 domains of RNA polymerase sigma factors"/>
    <property type="match status" value="1"/>
</dbReference>
<dbReference type="InterPro" id="IPR013325">
    <property type="entry name" value="RNA_pol_sigma_r2"/>
</dbReference>
<dbReference type="OrthoDB" id="9803470at2"/>
<dbReference type="Pfam" id="PF08281">
    <property type="entry name" value="Sigma70_r4_2"/>
    <property type="match status" value="1"/>
</dbReference>
<dbReference type="Pfam" id="PF04542">
    <property type="entry name" value="Sigma70_r2"/>
    <property type="match status" value="1"/>
</dbReference>
<dbReference type="Gene3D" id="1.10.1740.10">
    <property type="match status" value="1"/>
</dbReference>
<evidence type="ECO:0000256" key="6">
    <source>
        <dbReference type="RuleBase" id="RU000716"/>
    </source>
</evidence>
<comment type="similarity">
    <text evidence="1 6">Belongs to the sigma-70 factor family. ECF subfamily.</text>
</comment>
<evidence type="ECO:0000256" key="4">
    <source>
        <dbReference type="ARBA" id="ARBA00023125"/>
    </source>
</evidence>
<keyword evidence="4 6" id="KW-0238">DNA-binding</keyword>
<dbReference type="GeneID" id="300655261"/>
<dbReference type="InterPro" id="IPR013249">
    <property type="entry name" value="RNA_pol_sigma70_r4_t2"/>
</dbReference>
<dbReference type="AlphaFoldDB" id="A0A845Q9F6"/>
<keyword evidence="11" id="KW-1185">Reference proteome</keyword>
<evidence type="ECO:0000259" key="9">
    <source>
        <dbReference type="Pfam" id="PF08281"/>
    </source>
</evidence>
<keyword evidence="5 6" id="KW-0804">Transcription</keyword>
<feature type="domain" description="RNA polymerase sigma factor 70 region 4 type 2" evidence="9">
    <location>
        <begin position="101"/>
        <end position="152"/>
    </location>
</feature>
<comment type="caution">
    <text evidence="10">The sequence shown here is derived from an EMBL/GenBank/DDBJ whole genome shotgun (WGS) entry which is preliminary data.</text>
</comment>
<protein>
    <recommendedName>
        <fullName evidence="6">RNA polymerase sigma factor</fullName>
    </recommendedName>
</protein>
<dbReference type="GO" id="GO:0006352">
    <property type="term" value="P:DNA-templated transcription initiation"/>
    <property type="evidence" value="ECO:0007669"/>
    <property type="project" value="InterPro"/>
</dbReference>
<dbReference type="InterPro" id="IPR036388">
    <property type="entry name" value="WH-like_DNA-bd_sf"/>
</dbReference>
<feature type="compositionally biased region" description="Low complexity" evidence="7">
    <location>
        <begin position="163"/>
        <end position="176"/>
    </location>
</feature>
<keyword evidence="3 6" id="KW-0731">Sigma factor</keyword>
<organism evidence="10 11">
    <name type="scientific">Pyruvatibacter mobilis</name>
    <dbReference type="NCBI Taxonomy" id="1712261"/>
    <lineage>
        <taxon>Bacteria</taxon>
        <taxon>Pseudomonadati</taxon>
        <taxon>Pseudomonadota</taxon>
        <taxon>Alphaproteobacteria</taxon>
        <taxon>Hyphomicrobiales</taxon>
        <taxon>Parvibaculaceae</taxon>
        <taxon>Pyruvatibacter</taxon>
    </lineage>
</organism>
<dbReference type="GO" id="GO:0016987">
    <property type="term" value="F:sigma factor activity"/>
    <property type="evidence" value="ECO:0007669"/>
    <property type="project" value="UniProtKB-KW"/>
</dbReference>
<evidence type="ECO:0000256" key="5">
    <source>
        <dbReference type="ARBA" id="ARBA00023163"/>
    </source>
</evidence>
<evidence type="ECO:0000313" key="10">
    <source>
        <dbReference type="EMBL" id="NBG95273.1"/>
    </source>
</evidence>
<evidence type="ECO:0000256" key="3">
    <source>
        <dbReference type="ARBA" id="ARBA00023082"/>
    </source>
</evidence>
<dbReference type="NCBIfam" id="TIGR02937">
    <property type="entry name" value="sigma70-ECF"/>
    <property type="match status" value="1"/>
</dbReference>
<gene>
    <name evidence="10" type="ORF">GTQ45_05970</name>
</gene>
<dbReference type="InterPro" id="IPR014284">
    <property type="entry name" value="RNA_pol_sigma-70_dom"/>
</dbReference>
<dbReference type="InterPro" id="IPR013324">
    <property type="entry name" value="RNA_pol_sigma_r3/r4-like"/>
</dbReference>
<dbReference type="InterPro" id="IPR007627">
    <property type="entry name" value="RNA_pol_sigma70_r2"/>
</dbReference>
<evidence type="ECO:0000256" key="2">
    <source>
        <dbReference type="ARBA" id="ARBA00023015"/>
    </source>
</evidence>
<evidence type="ECO:0000256" key="1">
    <source>
        <dbReference type="ARBA" id="ARBA00010641"/>
    </source>
</evidence>
<dbReference type="InterPro" id="IPR039425">
    <property type="entry name" value="RNA_pol_sigma-70-like"/>
</dbReference>
<feature type="region of interest" description="Disordered" evidence="7">
    <location>
        <begin position="163"/>
        <end position="182"/>
    </location>
</feature>
<evidence type="ECO:0000256" key="7">
    <source>
        <dbReference type="SAM" id="MobiDB-lite"/>
    </source>
</evidence>
<evidence type="ECO:0000259" key="8">
    <source>
        <dbReference type="Pfam" id="PF04542"/>
    </source>
</evidence>
<name>A0A845Q9F6_9HYPH</name>
<dbReference type="PANTHER" id="PTHR43133">
    <property type="entry name" value="RNA POLYMERASE ECF-TYPE SIGMA FACTO"/>
    <property type="match status" value="1"/>
</dbReference>
<dbReference type="PROSITE" id="PS01063">
    <property type="entry name" value="SIGMA70_ECF"/>
    <property type="match status" value="1"/>
</dbReference>
<feature type="domain" description="RNA polymerase sigma-70 region 2" evidence="8">
    <location>
        <begin position="10"/>
        <end position="74"/>
    </location>
</feature>
<dbReference type="CDD" id="cd06171">
    <property type="entry name" value="Sigma70_r4"/>
    <property type="match status" value="1"/>
</dbReference>